<feature type="domain" description="MoaB/Mog" evidence="8">
    <location>
        <begin position="174"/>
        <end position="311"/>
    </location>
</feature>
<dbReference type="PATRIC" id="fig|1128398.3.peg.1969"/>
<dbReference type="SUPFAM" id="SSF53218">
    <property type="entry name" value="Molybdenum cofactor biosynthesis proteins"/>
    <property type="match status" value="1"/>
</dbReference>
<keyword evidence="7" id="KW-0501">Molybdenum cofactor biosynthesis</keyword>
<evidence type="ECO:0000313" key="9">
    <source>
        <dbReference type="EMBL" id="AFS78916.1"/>
    </source>
</evidence>
<dbReference type="Gene3D" id="2.170.190.11">
    <property type="entry name" value="Molybdopterin biosynthesis moea protein, domain 3"/>
    <property type="match status" value="1"/>
</dbReference>
<dbReference type="Pfam" id="PF00994">
    <property type="entry name" value="MoCF_biosynth"/>
    <property type="match status" value="1"/>
</dbReference>
<comment type="function">
    <text evidence="1 7">Catalyzes the insertion of molybdate into adenylated molybdopterin with the concomitant release of AMP.</text>
</comment>
<keyword evidence="7 9" id="KW-0808">Transferase</keyword>
<organism evidence="9 10">
    <name type="scientific">Gottschalkia acidurici (strain ATCC 7906 / DSM 604 / BCRC 14475 / CIP 104303 / KCTC 5404 / NCIMB 10678 / 9a)</name>
    <name type="common">Clostridium acidurici</name>
    <dbReference type="NCBI Taxonomy" id="1128398"/>
    <lineage>
        <taxon>Bacteria</taxon>
        <taxon>Bacillati</taxon>
        <taxon>Bacillota</taxon>
        <taxon>Tissierellia</taxon>
        <taxon>Tissierellales</taxon>
        <taxon>Gottschalkiaceae</taxon>
        <taxon>Gottschalkia</taxon>
    </lineage>
</organism>
<dbReference type="SMART" id="SM00852">
    <property type="entry name" value="MoCF_biosynth"/>
    <property type="match status" value="1"/>
</dbReference>
<name>K0B2U2_GOTA9</name>
<dbReference type="HOGENOM" id="CLU_010186_7_1_9"/>
<comment type="similarity">
    <text evidence="2 7">Belongs to the MoeA family.</text>
</comment>
<dbReference type="PANTHER" id="PTHR10192:SF16">
    <property type="entry name" value="MOLYBDOPTERIN MOLYBDENUMTRANSFERASE"/>
    <property type="match status" value="1"/>
</dbReference>
<dbReference type="InterPro" id="IPR038987">
    <property type="entry name" value="MoeA-like"/>
</dbReference>
<dbReference type="GO" id="GO:0046872">
    <property type="term" value="F:metal ion binding"/>
    <property type="evidence" value="ECO:0007669"/>
    <property type="project" value="UniProtKB-UniRule"/>
</dbReference>
<dbReference type="GO" id="GO:0006777">
    <property type="term" value="P:Mo-molybdopterin cofactor biosynthetic process"/>
    <property type="evidence" value="ECO:0007669"/>
    <property type="project" value="UniProtKB-UniRule"/>
</dbReference>
<dbReference type="UniPathway" id="UPA00344"/>
<evidence type="ECO:0000256" key="4">
    <source>
        <dbReference type="ARBA" id="ARBA00021108"/>
    </source>
</evidence>
<dbReference type="Pfam" id="PF03453">
    <property type="entry name" value="MoeA_N"/>
    <property type="match status" value="1"/>
</dbReference>
<dbReference type="CDD" id="cd00887">
    <property type="entry name" value="MoeA"/>
    <property type="match status" value="1"/>
</dbReference>
<dbReference type="SUPFAM" id="SSF63882">
    <property type="entry name" value="MoeA N-terminal region -like"/>
    <property type="match status" value="1"/>
</dbReference>
<dbReference type="InterPro" id="IPR036688">
    <property type="entry name" value="MoeA_C_domain_IV_sf"/>
</dbReference>
<evidence type="ECO:0000259" key="8">
    <source>
        <dbReference type="SMART" id="SM00852"/>
    </source>
</evidence>
<dbReference type="AlphaFoldDB" id="K0B2U2"/>
<dbReference type="Gene3D" id="2.40.340.10">
    <property type="entry name" value="MoeA, C-terminal, domain IV"/>
    <property type="match status" value="1"/>
</dbReference>
<dbReference type="PANTHER" id="PTHR10192">
    <property type="entry name" value="MOLYBDOPTERIN BIOSYNTHESIS PROTEIN"/>
    <property type="match status" value="1"/>
</dbReference>
<evidence type="ECO:0000313" key="10">
    <source>
        <dbReference type="Proteomes" id="UP000006094"/>
    </source>
</evidence>
<dbReference type="Gene3D" id="3.40.980.10">
    <property type="entry name" value="MoaB/Mog-like domain"/>
    <property type="match status" value="1"/>
</dbReference>
<dbReference type="KEGG" id="cad:Curi_c19110"/>
<dbReference type="EC" id="2.10.1.1" evidence="3 7"/>
<accession>K0B2U2</accession>
<keyword evidence="7" id="KW-0460">Magnesium</keyword>
<reference evidence="9 10" key="1">
    <citation type="journal article" date="2012" name="PLoS ONE">
        <title>The purine-utilizing bacterium Clostridium acidurici 9a: a genome-guided metabolic reconsideration.</title>
        <authorList>
            <person name="Hartwich K."/>
            <person name="Poehlein A."/>
            <person name="Daniel R."/>
        </authorList>
    </citation>
    <scope>NUCLEOTIDE SEQUENCE [LARGE SCALE GENOMIC DNA]</scope>
    <source>
        <strain evidence="10">ATCC 7906 / DSM 604 / BCRC 14475 / CIP 104303 / KCTC 5404 / NCIMB 10678 / 9a</strain>
    </source>
</reference>
<evidence type="ECO:0000256" key="1">
    <source>
        <dbReference type="ARBA" id="ARBA00002901"/>
    </source>
</evidence>
<dbReference type="InterPro" id="IPR005110">
    <property type="entry name" value="MoeA_linker/N"/>
</dbReference>
<evidence type="ECO:0000256" key="3">
    <source>
        <dbReference type="ARBA" id="ARBA00013269"/>
    </source>
</evidence>
<evidence type="ECO:0000256" key="5">
    <source>
        <dbReference type="ARBA" id="ARBA00022505"/>
    </source>
</evidence>
<comment type="cofactor">
    <cofactor evidence="7">
        <name>Mg(2+)</name>
        <dbReference type="ChEBI" id="CHEBI:18420"/>
    </cofactor>
</comment>
<keyword evidence="7" id="KW-0479">Metal-binding</keyword>
<comment type="pathway">
    <text evidence="7">Cofactor biosynthesis; molybdopterin biosynthesis.</text>
</comment>
<evidence type="ECO:0000256" key="2">
    <source>
        <dbReference type="ARBA" id="ARBA00010763"/>
    </source>
</evidence>
<evidence type="ECO:0000256" key="7">
    <source>
        <dbReference type="RuleBase" id="RU365090"/>
    </source>
</evidence>
<keyword evidence="5 7" id="KW-0500">Molybdenum</keyword>
<dbReference type="InterPro" id="IPR001453">
    <property type="entry name" value="MoaB/Mog_dom"/>
</dbReference>
<dbReference type="STRING" id="1128398.Curi_c19110"/>
<dbReference type="InterPro" id="IPR036425">
    <property type="entry name" value="MoaB/Mog-like_dom_sf"/>
</dbReference>
<keyword evidence="10" id="KW-1185">Reference proteome</keyword>
<dbReference type="GO" id="GO:0005829">
    <property type="term" value="C:cytosol"/>
    <property type="evidence" value="ECO:0007669"/>
    <property type="project" value="TreeGrafter"/>
</dbReference>
<comment type="catalytic activity">
    <reaction evidence="6">
        <text>adenylyl-molybdopterin + molybdate = Mo-molybdopterin + AMP + H(+)</text>
        <dbReference type="Rhea" id="RHEA:35047"/>
        <dbReference type="ChEBI" id="CHEBI:15378"/>
        <dbReference type="ChEBI" id="CHEBI:36264"/>
        <dbReference type="ChEBI" id="CHEBI:62727"/>
        <dbReference type="ChEBI" id="CHEBI:71302"/>
        <dbReference type="ChEBI" id="CHEBI:456215"/>
        <dbReference type="EC" id="2.10.1.1"/>
    </reaction>
</comment>
<sequence>MNREDIVKPSREEYIQLSTSNVNFDIRAEIVTLKDSVGRVAATDIYSINTLPNQPTSAMDGIAIKFESLLSENIVDTTKWELGKEYIFSNTGVSIPSEYDTAIPIEAVEFDENGRLHIKKVPSYKGDKVNPCGYIINEGDLVIPKNYLITAYQLGILASAGIRELEVIAKPKVAIIPTGDELISAGIPVPPGKNIETNSFVLEALVKEWGGEPIVYPIIPDDFEQLCNVLQQSVESSDIVIFNAGSSKGTHDYTIDALEKVGKVLAYQVAHGPGRPTSFAVADNKPIIGLVGPPIGTELTAGWYVKPLIDKYLGQPTVKSQTLRVTLLNSVSSPVPFDFYTQLEVINQDGEYFGIPLQGDKFSRINLSVKSNAILHIPSEKSFDKGELVTVELKVLKEYIRKEKV</sequence>
<protein>
    <recommendedName>
        <fullName evidence="4 7">Molybdopterin molybdenumtransferase</fullName>
        <ecNumber evidence="3 7">2.10.1.1</ecNumber>
    </recommendedName>
</protein>
<dbReference type="OrthoDB" id="9804758at2"/>
<gene>
    <name evidence="9" type="primary">moeA2</name>
    <name evidence="9" type="ordered locus">Curi_c19110</name>
</gene>
<proteinExistence type="inferred from homology"/>
<dbReference type="InterPro" id="IPR036135">
    <property type="entry name" value="MoeA_linker/N_sf"/>
</dbReference>
<dbReference type="Proteomes" id="UP000006094">
    <property type="component" value="Chromosome"/>
</dbReference>
<dbReference type="eggNOG" id="COG0303">
    <property type="taxonomic scope" value="Bacteria"/>
</dbReference>
<dbReference type="EMBL" id="CP003326">
    <property type="protein sequence ID" value="AFS78916.1"/>
    <property type="molecule type" value="Genomic_DNA"/>
</dbReference>
<dbReference type="RefSeq" id="WP_014968052.1">
    <property type="nucleotide sequence ID" value="NC_018664.1"/>
</dbReference>
<evidence type="ECO:0000256" key="6">
    <source>
        <dbReference type="ARBA" id="ARBA00047317"/>
    </source>
</evidence>
<dbReference type="GO" id="GO:0061599">
    <property type="term" value="F:molybdopterin molybdotransferase activity"/>
    <property type="evidence" value="ECO:0007669"/>
    <property type="project" value="UniProtKB-UniRule"/>
</dbReference>
<dbReference type="Gene3D" id="3.90.105.10">
    <property type="entry name" value="Molybdopterin biosynthesis moea protein, domain 2"/>
    <property type="match status" value="1"/>
</dbReference>